<evidence type="ECO:0000313" key="5">
    <source>
        <dbReference type="Proteomes" id="UP000032233"/>
    </source>
</evidence>
<dbReference type="InterPro" id="IPR036513">
    <property type="entry name" value="STAS_dom_sf"/>
</dbReference>
<name>A0A0D2HJN3_9BACT</name>
<dbReference type="STRING" id="1429043.X474_26800"/>
<dbReference type="PANTHER" id="PTHR33495">
    <property type="entry name" value="ANTI-SIGMA FACTOR ANTAGONIST TM_1081-RELATED-RELATED"/>
    <property type="match status" value="1"/>
</dbReference>
<evidence type="ECO:0000259" key="3">
    <source>
        <dbReference type="PROSITE" id="PS50801"/>
    </source>
</evidence>
<comment type="similarity">
    <text evidence="1 2">Belongs to the anti-sigma-factor antagonist family.</text>
</comment>
<gene>
    <name evidence="4" type="ORF">X474_26800</name>
</gene>
<evidence type="ECO:0000313" key="4">
    <source>
        <dbReference type="EMBL" id="KIX10863.1"/>
    </source>
</evidence>
<dbReference type="Pfam" id="PF01740">
    <property type="entry name" value="STAS"/>
    <property type="match status" value="1"/>
</dbReference>
<dbReference type="GO" id="GO:0043856">
    <property type="term" value="F:anti-sigma factor antagonist activity"/>
    <property type="evidence" value="ECO:0007669"/>
    <property type="project" value="InterPro"/>
</dbReference>
<feature type="domain" description="STAS" evidence="3">
    <location>
        <begin position="21"/>
        <end position="112"/>
    </location>
</feature>
<dbReference type="Proteomes" id="UP000032233">
    <property type="component" value="Unassembled WGS sequence"/>
</dbReference>
<dbReference type="CDD" id="cd07043">
    <property type="entry name" value="STAS_anti-anti-sigma_factors"/>
    <property type="match status" value="1"/>
</dbReference>
<dbReference type="SUPFAM" id="SSF52091">
    <property type="entry name" value="SpoIIaa-like"/>
    <property type="match status" value="1"/>
</dbReference>
<keyword evidence="5" id="KW-1185">Reference proteome</keyword>
<dbReference type="PANTHER" id="PTHR33495:SF2">
    <property type="entry name" value="ANTI-SIGMA FACTOR ANTAGONIST TM_1081-RELATED"/>
    <property type="match status" value="1"/>
</dbReference>
<comment type="caution">
    <text evidence="4">The sequence shown here is derived from an EMBL/GenBank/DDBJ whole genome shotgun (WGS) entry which is preliminary data.</text>
</comment>
<dbReference type="AlphaFoldDB" id="A0A0D2HJN3"/>
<protein>
    <recommendedName>
        <fullName evidence="2">Anti-sigma factor antagonist</fullName>
    </recommendedName>
</protein>
<sequence>MDLKETPLQNAQVVELNFKRLDAALAESFKSAMVDILNRGVTKLVLDLSKLEFMDSSGLAAILSSLRSFSSGGGEMVVCGAEGAVLKLFQLTKLEKLIKICASKEQADQYFA</sequence>
<dbReference type="InParanoid" id="A0A0D2HJN3"/>
<dbReference type="RefSeq" id="WP_044352646.1">
    <property type="nucleotide sequence ID" value="NZ_AZAC01000078.1"/>
</dbReference>
<proteinExistence type="inferred from homology"/>
<reference evidence="4 5" key="1">
    <citation type="submission" date="2013-11" db="EMBL/GenBank/DDBJ databases">
        <title>Metagenomic analysis of a methanogenic consortium involved in long chain n-alkane degradation.</title>
        <authorList>
            <person name="Davidova I.A."/>
            <person name="Callaghan A.V."/>
            <person name="Wawrik B."/>
            <person name="Pruitt S."/>
            <person name="Marks C."/>
            <person name="Duncan K.E."/>
            <person name="Suflita J.M."/>
        </authorList>
    </citation>
    <scope>NUCLEOTIDE SEQUENCE [LARGE SCALE GENOMIC DNA]</scope>
    <source>
        <strain evidence="4 5">SPR</strain>
    </source>
</reference>
<dbReference type="Gene3D" id="3.30.750.24">
    <property type="entry name" value="STAS domain"/>
    <property type="match status" value="1"/>
</dbReference>
<dbReference type="InterPro" id="IPR003658">
    <property type="entry name" value="Anti-sigma_ant"/>
</dbReference>
<dbReference type="OrthoDB" id="9796076at2"/>
<dbReference type="PROSITE" id="PS50801">
    <property type="entry name" value="STAS"/>
    <property type="match status" value="1"/>
</dbReference>
<evidence type="ECO:0000256" key="2">
    <source>
        <dbReference type="RuleBase" id="RU003749"/>
    </source>
</evidence>
<dbReference type="NCBIfam" id="TIGR00377">
    <property type="entry name" value="ant_ant_sig"/>
    <property type="match status" value="1"/>
</dbReference>
<evidence type="ECO:0000256" key="1">
    <source>
        <dbReference type="ARBA" id="ARBA00009013"/>
    </source>
</evidence>
<organism evidence="4 5">
    <name type="scientific">Dethiosulfatarculus sandiegensis</name>
    <dbReference type="NCBI Taxonomy" id="1429043"/>
    <lineage>
        <taxon>Bacteria</taxon>
        <taxon>Pseudomonadati</taxon>
        <taxon>Thermodesulfobacteriota</taxon>
        <taxon>Desulfarculia</taxon>
        <taxon>Desulfarculales</taxon>
        <taxon>Desulfarculaceae</taxon>
        <taxon>Dethiosulfatarculus</taxon>
    </lineage>
</organism>
<accession>A0A0D2HJN3</accession>
<dbReference type="EMBL" id="AZAC01000078">
    <property type="protein sequence ID" value="KIX10863.1"/>
    <property type="molecule type" value="Genomic_DNA"/>
</dbReference>
<dbReference type="InterPro" id="IPR002645">
    <property type="entry name" value="STAS_dom"/>
</dbReference>